<evidence type="ECO:0000259" key="8">
    <source>
        <dbReference type="PROSITE" id="PS51188"/>
    </source>
</evidence>
<reference evidence="9" key="1">
    <citation type="journal article" date="2020" name="J. Eukaryot. Microbiol.">
        <title>De novo Sequencing, Assembly and Annotation of the Transcriptome for the Free-Living Testate Amoeba Arcella intermedia.</title>
        <authorList>
            <person name="Ribeiro G.M."/>
            <person name="Porfirio-Sousa A.L."/>
            <person name="Maurer-Alcala X.X."/>
            <person name="Katz L.A."/>
            <person name="Lahr D.J.G."/>
        </authorList>
    </citation>
    <scope>NUCLEOTIDE SEQUENCE</scope>
</reference>
<dbReference type="InterPro" id="IPR036410">
    <property type="entry name" value="HSP_DnaJ_Cys-rich_dom_sf"/>
</dbReference>
<evidence type="ECO:0008006" key="10">
    <source>
        <dbReference type="Google" id="ProtNLM"/>
    </source>
</evidence>
<dbReference type="Gene3D" id="1.10.287.110">
    <property type="entry name" value="DnaJ domain"/>
    <property type="match status" value="1"/>
</dbReference>
<feature type="domain" description="J" evidence="7">
    <location>
        <begin position="6"/>
        <end position="72"/>
    </location>
</feature>
<name>A0A6B2L759_9EUKA</name>
<dbReference type="AlphaFoldDB" id="A0A6B2L759"/>
<dbReference type="PRINTS" id="PR00625">
    <property type="entry name" value="JDOMAIN"/>
</dbReference>
<evidence type="ECO:0000256" key="6">
    <source>
        <dbReference type="SAM" id="MobiDB-lite"/>
    </source>
</evidence>
<accession>A0A6B2L759</accession>
<feature type="compositionally biased region" description="Basic and acidic residues" evidence="6">
    <location>
        <begin position="355"/>
        <end position="372"/>
    </location>
</feature>
<dbReference type="Pfam" id="PF00226">
    <property type="entry name" value="DnaJ"/>
    <property type="match status" value="1"/>
</dbReference>
<dbReference type="Pfam" id="PF01556">
    <property type="entry name" value="DnaJ_C"/>
    <property type="match status" value="1"/>
</dbReference>
<keyword evidence="3 5" id="KW-0863">Zinc-finger</keyword>
<dbReference type="SUPFAM" id="SSF49493">
    <property type="entry name" value="HSP40/DnaJ peptide-binding domain"/>
    <property type="match status" value="2"/>
</dbReference>
<organism evidence="9">
    <name type="scientific">Arcella intermedia</name>
    <dbReference type="NCBI Taxonomy" id="1963864"/>
    <lineage>
        <taxon>Eukaryota</taxon>
        <taxon>Amoebozoa</taxon>
        <taxon>Tubulinea</taxon>
        <taxon>Elardia</taxon>
        <taxon>Arcellinida</taxon>
        <taxon>Sphaerothecina</taxon>
        <taxon>Arcellidae</taxon>
        <taxon>Arcella</taxon>
    </lineage>
</organism>
<dbReference type="Pfam" id="PF00684">
    <property type="entry name" value="DnaJ_CXXCXGXG"/>
    <property type="match status" value="1"/>
</dbReference>
<dbReference type="SMART" id="SM00271">
    <property type="entry name" value="DnaJ"/>
    <property type="match status" value="1"/>
</dbReference>
<keyword evidence="2" id="KW-0677">Repeat</keyword>
<keyword evidence="1 5" id="KW-0479">Metal-binding</keyword>
<dbReference type="GO" id="GO:0006457">
    <property type="term" value="P:protein folding"/>
    <property type="evidence" value="ECO:0007669"/>
    <property type="project" value="InterPro"/>
</dbReference>
<feature type="region of interest" description="Disordered" evidence="6">
    <location>
        <begin position="345"/>
        <end position="382"/>
    </location>
</feature>
<keyword evidence="4 5" id="KW-0862">Zinc</keyword>
<evidence type="ECO:0000313" key="9">
    <source>
        <dbReference type="EMBL" id="NDV32697.1"/>
    </source>
</evidence>
<dbReference type="EMBL" id="GIBP01003728">
    <property type="protein sequence ID" value="NDV32697.1"/>
    <property type="molecule type" value="Transcribed_RNA"/>
</dbReference>
<evidence type="ECO:0000259" key="7">
    <source>
        <dbReference type="PROSITE" id="PS50076"/>
    </source>
</evidence>
<dbReference type="CDD" id="cd10719">
    <property type="entry name" value="DnaJ_zf"/>
    <property type="match status" value="1"/>
</dbReference>
<evidence type="ECO:0000256" key="5">
    <source>
        <dbReference type="PROSITE-ProRule" id="PRU00546"/>
    </source>
</evidence>
<dbReference type="PANTHER" id="PTHR43888">
    <property type="entry name" value="DNAJ-LIKE-2, ISOFORM A-RELATED"/>
    <property type="match status" value="1"/>
</dbReference>
<dbReference type="InterPro" id="IPR008971">
    <property type="entry name" value="HSP40/DnaJ_pept-bd"/>
</dbReference>
<dbReference type="CDD" id="cd06257">
    <property type="entry name" value="DnaJ"/>
    <property type="match status" value="1"/>
</dbReference>
<protein>
    <recommendedName>
        <fullName evidence="10">J domain-containing protein</fullName>
    </recommendedName>
</protein>
<dbReference type="GO" id="GO:0030544">
    <property type="term" value="F:Hsp70 protein binding"/>
    <property type="evidence" value="ECO:0007669"/>
    <property type="project" value="InterPro"/>
</dbReference>
<dbReference type="GO" id="GO:0051082">
    <property type="term" value="F:unfolded protein binding"/>
    <property type="evidence" value="ECO:0007669"/>
    <property type="project" value="InterPro"/>
</dbReference>
<dbReference type="SUPFAM" id="SSF46565">
    <property type="entry name" value="Chaperone J-domain"/>
    <property type="match status" value="1"/>
</dbReference>
<dbReference type="InterPro" id="IPR001305">
    <property type="entry name" value="HSP_DnaJ_Cys-rich_dom"/>
</dbReference>
<sequence length="382" mass="42752">MVKETHYYDLLGVPPHATPAEIKTGYKKAALKSHPDRNPNNEVEAEKVFLEIKEAYEVLSDPFKRKIYDQHGKAGLQSLPEQDSFPFPFPRPTNKPRKTPKLQKLLEVCLSELYRGAKKEIPHTRNIICPGCQGTGSKTGLKSTCKGCNGLGIRVEIRSAGPMRFQKQIVCPACKGCGDVVSPRDQCRKCLGERVVKEEKKVVVEIEKGMQWDECIVLYGEADQAPDCITGDLVLLLCPPPSSPTPFQRKGHNLHLHLSIPLIDALTGTKQSIKHLDDREIVLSHLGPIEPNVPYLIEHQGMPVRGSLGCYGDLFVTFSVVFPTSLCVEQRELLLSIFPKAEQQHKTSLKSYPLKKTDKLPQEDEESDHNMDTDTPDLCKQQ</sequence>
<evidence type="ECO:0000256" key="4">
    <source>
        <dbReference type="ARBA" id="ARBA00022833"/>
    </source>
</evidence>
<dbReference type="Gene3D" id="2.10.230.10">
    <property type="entry name" value="Heat shock protein DnaJ, cysteine-rich domain"/>
    <property type="match status" value="1"/>
</dbReference>
<feature type="zinc finger region" description="CR-type" evidence="5">
    <location>
        <begin position="116"/>
        <end position="199"/>
    </location>
</feature>
<evidence type="ECO:0000256" key="2">
    <source>
        <dbReference type="ARBA" id="ARBA00022737"/>
    </source>
</evidence>
<proteinExistence type="predicted"/>
<dbReference type="InterPro" id="IPR036869">
    <property type="entry name" value="J_dom_sf"/>
</dbReference>
<evidence type="ECO:0000256" key="3">
    <source>
        <dbReference type="ARBA" id="ARBA00022771"/>
    </source>
</evidence>
<dbReference type="Gene3D" id="2.60.260.20">
    <property type="entry name" value="Urease metallochaperone UreE, N-terminal domain"/>
    <property type="match status" value="2"/>
</dbReference>
<feature type="domain" description="CR-type" evidence="8">
    <location>
        <begin position="116"/>
        <end position="199"/>
    </location>
</feature>
<dbReference type="FunFam" id="2.10.230.10:FF:000001">
    <property type="entry name" value="DnaJ subfamily A member 2"/>
    <property type="match status" value="1"/>
</dbReference>
<dbReference type="PROSITE" id="PS50076">
    <property type="entry name" value="DNAJ_2"/>
    <property type="match status" value="1"/>
</dbReference>
<dbReference type="PROSITE" id="PS51188">
    <property type="entry name" value="ZF_CR"/>
    <property type="match status" value="1"/>
</dbReference>
<dbReference type="InterPro" id="IPR002939">
    <property type="entry name" value="DnaJ_C"/>
</dbReference>
<dbReference type="InterPro" id="IPR001623">
    <property type="entry name" value="DnaJ_domain"/>
</dbReference>
<dbReference type="InterPro" id="IPR044713">
    <property type="entry name" value="DNJA1/2-like"/>
</dbReference>
<dbReference type="SUPFAM" id="SSF57938">
    <property type="entry name" value="DnaJ/Hsp40 cysteine-rich domain"/>
    <property type="match status" value="1"/>
</dbReference>
<dbReference type="GO" id="GO:0008270">
    <property type="term" value="F:zinc ion binding"/>
    <property type="evidence" value="ECO:0007669"/>
    <property type="project" value="UniProtKB-KW"/>
</dbReference>
<evidence type="ECO:0000256" key="1">
    <source>
        <dbReference type="ARBA" id="ARBA00022723"/>
    </source>
</evidence>